<dbReference type="Gene3D" id="3.60.10.10">
    <property type="entry name" value="Endonuclease/exonuclease/phosphatase"/>
    <property type="match status" value="1"/>
</dbReference>
<dbReference type="InterPro" id="IPR012337">
    <property type="entry name" value="RNaseH-like_sf"/>
</dbReference>
<sequence>MNDLRKTHNFHIMAIVEPRVSGVKADRIVEQLNFDSSCRVEAQGMSGGIWVLWNNSKVHVKILNSSRHFIHGIVDEGRNEKWLFTWYMQIQMQFEKQCLKSCKMVRLPWMVIGDFNEILMADEKMGGAAVDNQRCYRFARWVQECQLIDLGSKGPKFTWRGGCRNGYGRVYERLDRCFGNDQWRNLFSNADVLVLPRYKSDHHPILVELKEVGTRISNSERPFRFEAAWIHHNEFAEFLKITGDITRSTLTKAITGRGNQFLYRLEDELSTEYGQIIQQEEIHWYQKSRCQWINHGDRNTSYFHTKTIIRRQQNKIKALKNESHVWIWEESRLKEMARDFFQKLFMNDTEEYQGTRRMEGQFPLIAPHDMEKLIIPVLDEEIKTAVFDMKPYKAPGPDGYQPVFYQSQWRVVGQSVCRYVKDIFEGKNEVAEINHSHLVLIPKIPTPEYLHQFRPIGLCNVVFKIVTKVIVERMKPLMPNLISEVQSSFVPGRHVTDNIIIAQEIIHSMRRLKGRRGVMAIKVDLEKAYDRLSWNFIRDTLIDARFPSDLIRLIMQCIETPTLSVLWNGSASQNFTPCRGIRQGDPLSPYIFVLCLERLSQIINKSVEDGRWKPFTVRRNGLKISHLCFADDMLLFAEASVDQMNKIQQCLDEFCAASGQRVSVAKTKIFFSKNVSSALAENISRNSGFMVTKDLGKYIGVPLLHQRITKQTYSYLLEKLQQKLTGWKAKNLSLAGRITLCKAVLSTIPLYSMQAAVIPKHTCKEIEKICRRFIWGQQDGRDKIHLVNWTRLCQPKEEGGLGIKKMKTMNKAFVMKLAWGITQKNNMWVRFLKEKYLKSNRRDDHPTATTRDSVLWKEICRVWHTVQQNTSWNLGNGKQILFWKDSWLANYGPLYRHIIGEIPVDTINYTVADMVDERGKWKWGDFAHLIPMPIVMGVAGHIPPTQDMVADTMIWDQSSNGRFKTKTAYSVQEERRLMDHDPIWKVIWQWKGLERIKCFLWTVAHNSIMTNEMRWRRRLTDNRCCNQCLNEVETVIHALRDCPKARKIWEVFVKVEDRDLFFSQSWYSWMISNMATRKRDASSLNWPLEFGIILWYIWKERCNNVFGSNQGNWYGTILAIKRMVLDHTNILVTGIGERSQRKEIQQVGWTYPENDWIKLNVDGCSKGNPGVAGAGGVLRDNMGSWIAGFTRNNGICSSVTAELWAVYIGLQLTWDRGYRKVILESDSRVVIGLMQGNTPQEILCIRYLRD</sequence>
<feature type="domain" description="Reverse transcriptase" evidence="1">
    <location>
        <begin position="422"/>
        <end position="703"/>
    </location>
</feature>
<dbReference type="Gene3D" id="3.30.420.10">
    <property type="entry name" value="Ribonuclease H-like superfamily/Ribonuclease H"/>
    <property type="match status" value="1"/>
</dbReference>
<proteinExistence type="predicted"/>
<dbReference type="Pfam" id="PF13966">
    <property type="entry name" value="zf-RVT"/>
    <property type="match status" value="1"/>
</dbReference>
<dbReference type="InterPro" id="IPR036397">
    <property type="entry name" value="RNaseH_sf"/>
</dbReference>
<evidence type="ECO:0000259" key="2">
    <source>
        <dbReference type="PROSITE" id="PS50879"/>
    </source>
</evidence>
<dbReference type="PANTHER" id="PTHR33116:SF70">
    <property type="entry name" value="NON-LTR RETROELEMENT REVERSE TRANSCRIPTASE-LIKE PROTEIN"/>
    <property type="match status" value="1"/>
</dbReference>
<dbReference type="CDD" id="cd06222">
    <property type="entry name" value="RNase_H_like"/>
    <property type="match status" value="1"/>
</dbReference>
<dbReference type="InterPro" id="IPR002156">
    <property type="entry name" value="RNaseH_domain"/>
</dbReference>
<protein>
    <recommendedName>
        <fullName evidence="4">Reverse transcriptase domain-containing protein</fullName>
    </recommendedName>
</protein>
<dbReference type="SUPFAM" id="SSF56672">
    <property type="entry name" value="DNA/RNA polymerases"/>
    <property type="match status" value="1"/>
</dbReference>
<evidence type="ECO:0000313" key="3">
    <source>
        <dbReference type="EMBL" id="VFU65429.1"/>
    </source>
</evidence>
<dbReference type="GO" id="GO:0004523">
    <property type="term" value="F:RNA-DNA hybrid ribonuclease activity"/>
    <property type="evidence" value="ECO:0007669"/>
    <property type="project" value="InterPro"/>
</dbReference>
<evidence type="ECO:0000259" key="1">
    <source>
        <dbReference type="PROSITE" id="PS50878"/>
    </source>
</evidence>
<dbReference type="InterPro" id="IPR000477">
    <property type="entry name" value="RT_dom"/>
</dbReference>
<accession>A0A6N2NH64</accession>
<dbReference type="InterPro" id="IPR036691">
    <property type="entry name" value="Endo/exonu/phosph_ase_sf"/>
</dbReference>
<dbReference type="InterPro" id="IPR026960">
    <property type="entry name" value="RVT-Znf"/>
</dbReference>
<dbReference type="Pfam" id="PF13456">
    <property type="entry name" value="RVT_3"/>
    <property type="match status" value="1"/>
</dbReference>
<evidence type="ECO:0008006" key="4">
    <source>
        <dbReference type="Google" id="ProtNLM"/>
    </source>
</evidence>
<dbReference type="GO" id="GO:0003676">
    <property type="term" value="F:nucleic acid binding"/>
    <property type="evidence" value="ECO:0007669"/>
    <property type="project" value="InterPro"/>
</dbReference>
<name>A0A6N2NH64_SALVM</name>
<dbReference type="InterPro" id="IPR043502">
    <property type="entry name" value="DNA/RNA_pol_sf"/>
</dbReference>
<reference evidence="3" key="1">
    <citation type="submission" date="2019-03" db="EMBL/GenBank/DDBJ databases">
        <authorList>
            <person name="Mank J."/>
            <person name="Almeida P."/>
        </authorList>
    </citation>
    <scope>NUCLEOTIDE SEQUENCE</scope>
    <source>
        <strain evidence="3">78183</strain>
    </source>
</reference>
<gene>
    <name evidence="3" type="ORF">SVIM_LOCUS502105</name>
</gene>
<dbReference type="InterPro" id="IPR044730">
    <property type="entry name" value="RNase_H-like_dom_plant"/>
</dbReference>
<dbReference type="PROSITE" id="PS50878">
    <property type="entry name" value="RT_POL"/>
    <property type="match status" value="1"/>
</dbReference>
<organism evidence="3">
    <name type="scientific">Salix viminalis</name>
    <name type="common">Common osier</name>
    <name type="synonym">Basket willow</name>
    <dbReference type="NCBI Taxonomy" id="40686"/>
    <lineage>
        <taxon>Eukaryota</taxon>
        <taxon>Viridiplantae</taxon>
        <taxon>Streptophyta</taxon>
        <taxon>Embryophyta</taxon>
        <taxon>Tracheophyta</taxon>
        <taxon>Spermatophyta</taxon>
        <taxon>Magnoliopsida</taxon>
        <taxon>eudicotyledons</taxon>
        <taxon>Gunneridae</taxon>
        <taxon>Pentapetalae</taxon>
        <taxon>rosids</taxon>
        <taxon>fabids</taxon>
        <taxon>Malpighiales</taxon>
        <taxon>Salicaceae</taxon>
        <taxon>Saliceae</taxon>
        <taxon>Salix</taxon>
    </lineage>
</organism>
<dbReference type="AlphaFoldDB" id="A0A6N2NH64"/>
<dbReference type="Pfam" id="PF00078">
    <property type="entry name" value="RVT_1"/>
    <property type="match status" value="1"/>
</dbReference>
<dbReference type="PROSITE" id="PS50879">
    <property type="entry name" value="RNASE_H_1"/>
    <property type="match status" value="1"/>
</dbReference>
<dbReference type="EMBL" id="CAADRP010002285">
    <property type="protein sequence ID" value="VFU65429.1"/>
    <property type="molecule type" value="Genomic_DNA"/>
</dbReference>
<dbReference type="PANTHER" id="PTHR33116">
    <property type="entry name" value="REVERSE TRANSCRIPTASE ZINC-BINDING DOMAIN-CONTAINING PROTEIN-RELATED-RELATED"/>
    <property type="match status" value="1"/>
</dbReference>
<dbReference type="SUPFAM" id="SSF56219">
    <property type="entry name" value="DNase I-like"/>
    <property type="match status" value="1"/>
</dbReference>
<feature type="domain" description="RNase H type-1" evidence="2">
    <location>
        <begin position="1153"/>
        <end position="1250"/>
    </location>
</feature>
<dbReference type="CDD" id="cd01650">
    <property type="entry name" value="RT_nLTR_like"/>
    <property type="match status" value="1"/>
</dbReference>
<dbReference type="SUPFAM" id="SSF53098">
    <property type="entry name" value="Ribonuclease H-like"/>
    <property type="match status" value="1"/>
</dbReference>